<comment type="similarity">
    <text evidence="1">Belongs to the AHA1 family.</text>
</comment>
<dbReference type="SUPFAM" id="SSF55961">
    <property type="entry name" value="Bet v1-like"/>
    <property type="match status" value="1"/>
</dbReference>
<evidence type="ECO:0000313" key="3">
    <source>
        <dbReference type="EMBL" id="MBB5353041.1"/>
    </source>
</evidence>
<sequence length="151" mass="17334">MSYDLSITRDVDVPREKLFHCWTDAKLLDEWFCPRPYRTRHTVIEPVPGGRFETEIFGPEGDAFPNIGVFLEVVENERLVTTDFYRSGWFPNPEPFMTAIVEFEDLGSGRTRYTATARHASEDIMKKHEAMGFTAGWNAALDQLIELAQSL</sequence>
<dbReference type="InterPro" id="IPR013538">
    <property type="entry name" value="ASHA1/2-like_C"/>
</dbReference>
<evidence type="ECO:0000259" key="2">
    <source>
        <dbReference type="Pfam" id="PF08327"/>
    </source>
</evidence>
<organism evidence="3 4">
    <name type="scientific">Haloferula luteola</name>
    <dbReference type="NCBI Taxonomy" id="595692"/>
    <lineage>
        <taxon>Bacteria</taxon>
        <taxon>Pseudomonadati</taxon>
        <taxon>Verrucomicrobiota</taxon>
        <taxon>Verrucomicrobiia</taxon>
        <taxon>Verrucomicrobiales</taxon>
        <taxon>Verrucomicrobiaceae</taxon>
        <taxon>Haloferula</taxon>
    </lineage>
</organism>
<dbReference type="RefSeq" id="WP_184020563.1">
    <property type="nucleotide sequence ID" value="NZ_JACHFD010000019.1"/>
</dbReference>
<reference evidence="3 4" key="1">
    <citation type="submission" date="2020-08" db="EMBL/GenBank/DDBJ databases">
        <title>Genomic Encyclopedia of Type Strains, Phase IV (KMG-IV): sequencing the most valuable type-strain genomes for metagenomic binning, comparative biology and taxonomic classification.</title>
        <authorList>
            <person name="Goeker M."/>
        </authorList>
    </citation>
    <scope>NUCLEOTIDE SEQUENCE [LARGE SCALE GENOMIC DNA]</scope>
    <source>
        <strain evidence="3 4">YC6886</strain>
    </source>
</reference>
<protein>
    <submittedName>
        <fullName evidence="3">Uncharacterized protein YndB with AHSA1/START domain</fullName>
    </submittedName>
</protein>
<dbReference type="Pfam" id="PF08327">
    <property type="entry name" value="AHSA1"/>
    <property type="match status" value="1"/>
</dbReference>
<dbReference type="AlphaFoldDB" id="A0A840VK40"/>
<keyword evidence="4" id="KW-1185">Reference proteome</keyword>
<dbReference type="Gene3D" id="3.30.530.20">
    <property type="match status" value="1"/>
</dbReference>
<dbReference type="Proteomes" id="UP000557717">
    <property type="component" value="Unassembled WGS sequence"/>
</dbReference>
<feature type="domain" description="Activator of Hsp90 ATPase homologue 1/2-like C-terminal" evidence="2">
    <location>
        <begin position="12"/>
        <end position="147"/>
    </location>
</feature>
<dbReference type="EMBL" id="JACHFD010000019">
    <property type="protein sequence ID" value="MBB5353041.1"/>
    <property type="molecule type" value="Genomic_DNA"/>
</dbReference>
<dbReference type="CDD" id="cd08896">
    <property type="entry name" value="SRPBCC_CalC_Aha1-like_3"/>
    <property type="match status" value="1"/>
</dbReference>
<comment type="caution">
    <text evidence="3">The sequence shown here is derived from an EMBL/GenBank/DDBJ whole genome shotgun (WGS) entry which is preliminary data.</text>
</comment>
<proteinExistence type="inferred from homology"/>
<name>A0A840VK40_9BACT</name>
<gene>
    <name evidence="3" type="ORF">HNR46_003294</name>
</gene>
<dbReference type="InterPro" id="IPR023393">
    <property type="entry name" value="START-like_dom_sf"/>
</dbReference>
<evidence type="ECO:0000256" key="1">
    <source>
        <dbReference type="ARBA" id="ARBA00006817"/>
    </source>
</evidence>
<accession>A0A840VK40</accession>
<evidence type="ECO:0000313" key="4">
    <source>
        <dbReference type="Proteomes" id="UP000557717"/>
    </source>
</evidence>